<protein>
    <submittedName>
        <fullName evidence="2">Uncharacterized protein</fullName>
    </submittedName>
</protein>
<keyword evidence="3" id="KW-1185">Reference proteome</keyword>
<sequence>MDILGGNNNNPQQQQRTQQQPGAPTNTMFNINAVPNGVGQRSFNTGFGNNANTANTRPYCRQTEKRQLFDNCAMTFGMAHMNQFSYLQANRPYCRVNVFRCSHVDTLVRCLNSQPQTAISNACWLDKENALTEFLHNYQIPCQFQDIKNQCQNNSVDFLTVEQRPRSGVGINNHPMTFLMPIIRRIAMPLLMMYQMGGLAF</sequence>
<accession>A0AAN9BU36</accession>
<organism evidence="2 3">
    <name type="scientific">Littorina saxatilis</name>
    <dbReference type="NCBI Taxonomy" id="31220"/>
    <lineage>
        <taxon>Eukaryota</taxon>
        <taxon>Metazoa</taxon>
        <taxon>Spiralia</taxon>
        <taxon>Lophotrochozoa</taxon>
        <taxon>Mollusca</taxon>
        <taxon>Gastropoda</taxon>
        <taxon>Caenogastropoda</taxon>
        <taxon>Littorinimorpha</taxon>
        <taxon>Littorinoidea</taxon>
        <taxon>Littorinidae</taxon>
        <taxon>Littorina</taxon>
    </lineage>
</organism>
<reference evidence="2 3" key="1">
    <citation type="submission" date="2024-02" db="EMBL/GenBank/DDBJ databases">
        <title>Chromosome-scale genome assembly of the rough periwinkle Littorina saxatilis.</title>
        <authorList>
            <person name="De Jode A."/>
            <person name="Faria R."/>
            <person name="Formenti G."/>
            <person name="Sims Y."/>
            <person name="Smith T.P."/>
            <person name="Tracey A."/>
            <person name="Wood J.M.D."/>
            <person name="Zagrodzka Z.B."/>
            <person name="Johannesson K."/>
            <person name="Butlin R.K."/>
            <person name="Leder E.H."/>
        </authorList>
    </citation>
    <scope>NUCLEOTIDE SEQUENCE [LARGE SCALE GENOMIC DNA]</scope>
    <source>
        <strain evidence="2">Snail1</strain>
        <tissue evidence="2">Muscle</tissue>
    </source>
</reference>
<gene>
    <name evidence="2" type="ORF">V1264_011015</name>
</gene>
<evidence type="ECO:0000313" key="2">
    <source>
        <dbReference type="EMBL" id="KAK7111374.1"/>
    </source>
</evidence>
<feature type="compositionally biased region" description="Low complexity" evidence="1">
    <location>
        <begin position="7"/>
        <end position="20"/>
    </location>
</feature>
<dbReference type="AlphaFoldDB" id="A0AAN9BU36"/>
<dbReference type="EMBL" id="JBAMIC010000002">
    <property type="protein sequence ID" value="KAK7111374.1"/>
    <property type="molecule type" value="Genomic_DNA"/>
</dbReference>
<feature type="compositionally biased region" description="Polar residues" evidence="1">
    <location>
        <begin position="21"/>
        <end position="30"/>
    </location>
</feature>
<dbReference type="Proteomes" id="UP001374579">
    <property type="component" value="Unassembled WGS sequence"/>
</dbReference>
<evidence type="ECO:0000313" key="3">
    <source>
        <dbReference type="Proteomes" id="UP001374579"/>
    </source>
</evidence>
<name>A0AAN9BU36_9CAEN</name>
<evidence type="ECO:0000256" key="1">
    <source>
        <dbReference type="SAM" id="MobiDB-lite"/>
    </source>
</evidence>
<feature type="region of interest" description="Disordered" evidence="1">
    <location>
        <begin position="1"/>
        <end position="30"/>
    </location>
</feature>
<comment type="caution">
    <text evidence="2">The sequence shown here is derived from an EMBL/GenBank/DDBJ whole genome shotgun (WGS) entry which is preliminary data.</text>
</comment>
<proteinExistence type="predicted"/>